<dbReference type="AlphaFoldDB" id="A0A445AXJ7"/>
<keyword evidence="3" id="KW-0436">Ligase</keyword>
<keyword evidence="5" id="KW-0658">Purine biosynthesis</keyword>
<keyword evidence="6" id="KW-0067">ATP-binding</keyword>
<evidence type="ECO:0000256" key="4">
    <source>
        <dbReference type="ARBA" id="ARBA00022741"/>
    </source>
</evidence>
<dbReference type="InterPro" id="IPR028923">
    <property type="entry name" value="SAICAR_synt/ADE2_N"/>
</dbReference>
<gene>
    <name evidence="9" type="ORF">Ahy_B01g055936</name>
</gene>
<dbReference type="Proteomes" id="UP000289738">
    <property type="component" value="Chromosome B01"/>
</dbReference>
<accession>A0A445AXJ7</accession>
<organism evidence="9 10">
    <name type="scientific">Arachis hypogaea</name>
    <name type="common">Peanut</name>
    <dbReference type="NCBI Taxonomy" id="3818"/>
    <lineage>
        <taxon>Eukaryota</taxon>
        <taxon>Viridiplantae</taxon>
        <taxon>Streptophyta</taxon>
        <taxon>Embryophyta</taxon>
        <taxon>Tracheophyta</taxon>
        <taxon>Spermatophyta</taxon>
        <taxon>Magnoliopsida</taxon>
        <taxon>eudicotyledons</taxon>
        <taxon>Gunneridae</taxon>
        <taxon>Pentapetalae</taxon>
        <taxon>rosids</taxon>
        <taxon>fabids</taxon>
        <taxon>Fabales</taxon>
        <taxon>Fabaceae</taxon>
        <taxon>Papilionoideae</taxon>
        <taxon>50 kb inversion clade</taxon>
        <taxon>dalbergioids sensu lato</taxon>
        <taxon>Dalbergieae</taxon>
        <taxon>Pterocarpus clade</taxon>
        <taxon>Arachis</taxon>
    </lineage>
</organism>
<dbReference type="GO" id="GO:0006189">
    <property type="term" value="P:'de novo' IMP biosynthetic process"/>
    <property type="evidence" value="ECO:0007669"/>
    <property type="project" value="UniProtKB-UniPathway"/>
</dbReference>
<dbReference type="Pfam" id="PF01259">
    <property type="entry name" value="SAICAR_synt"/>
    <property type="match status" value="1"/>
</dbReference>
<dbReference type="PANTHER" id="PTHR43700">
    <property type="entry name" value="PHOSPHORIBOSYLAMINOIMIDAZOLE-SUCCINOCARBOXAMIDE SYNTHASE"/>
    <property type="match status" value="1"/>
</dbReference>
<evidence type="ECO:0000313" key="10">
    <source>
        <dbReference type="Proteomes" id="UP000289738"/>
    </source>
</evidence>
<proteinExistence type="predicted"/>
<sequence>MKFEFPARVASEHGFILVNTKYEFWKAEDSLIMLIDEVHTPDSSRGLPILILSAFKMVWSLKMFDKV</sequence>
<dbReference type="SUPFAM" id="SSF56104">
    <property type="entry name" value="SAICAR synthase-like"/>
    <property type="match status" value="1"/>
</dbReference>
<evidence type="ECO:0000313" key="9">
    <source>
        <dbReference type="EMBL" id="RYR31141.1"/>
    </source>
</evidence>
<feature type="domain" description="SAICAR synthetase/ADE2 N-terminal" evidence="8">
    <location>
        <begin position="3"/>
        <end position="45"/>
    </location>
</feature>
<dbReference type="UniPathway" id="UPA00074">
    <property type="reaction ID" value="UER00131"/>
</dbReference>
<keyword evidence="10" id="KW-1185">Reference proteome</keyword>
<dbReference type="GO" id="GO:0005524">
    <property type="term" value="F:ATP binding"/>
    <property type="evidence" value="ECO:0007669"/>
    <property type="project" value="UniProtKB-KW"/>
</dbReference>
<dbReference type="EMBL" id="SDMP01000011">
    <property type="protein sequence ID" value="RYR31141.1"/>
    <property type="molecule type" value="Genomic_DNA"/>
</dbReference>
<reference evidence="9 10" key="1">
    <citation type="submission" date="2019-01" db="EMBL/GenBank/DDBJ databases">
        <title>Sequencing of cultivated peanut Arachis hypogaea provides insights into genome evolution and oil improvement.</title>
        <authorList>
            <person name="Chen X."/>
        </authorList>
    </citation>
    <scope>NUCLEOTIDE SEQUENCE [LARGE SCALE GENOMIC DNA]</scope>
    <source>
        <strain evidence="10">cv. Fuhuasheng</strain>
        <tissue evidence="9">Leaves</tissue>
    </source>
</reference>
<evidence type="ECO:0000256" key="6">
    <source>
        <dbReference type="ARBA" id="ARBA00022840"/>
    </source>
</evidence>
<evidence type="ECO:0000256" key="1">
    <source>
        <dbReference type="ARBA" id="ARBA00004672"/>
    </source>
</evidence>
<evidence type="ECO:0000256" key="2">
    <source>
        <dbReference type="ARBA" id="ARBA00012217"/>
    </source>
</evidence>
<dbReference type="STRING" id="3818.A0A445AXJ7"/>
<dbReference type="GO" id="GO:0004639">
    <property type="term" value="F:phosphoribosylaminoimidazolesuccinocarboxamide synthase activity"/>
    <property type="evidence" value="ECO:0007669"/>
    <property type="project" value="UniProtKB-EC"/>
</dbReference>
<evidence type="ECO:0000259" key="8">
    <source>
        <dbReference type="Pfam" id="PF01259"/>
    </source>
</evidence>
<dbReference type="PANTHER" id="PTHR43700:SF1">
    <property type="entry name" value="PHOSPHORIBOSYLAMINOIMIDAZOLE-SUCCINOCARBOXAMIDE SYNTHASE"/>
    <property type="match status" value="1"/>
</dbReference>
<comment type="pathway">
    <text evidence="1">Purine metabolism; IMP biosynthesis via de novo pathway; 5-amino-1-(5-phospho-D-ribosyl)imidazole-4-carboxamide from 5-amino-1-(5-phospho-D-ribosyl)imidazole-4-carboxylate: step 1/2.</text>
</comment>
<name>A0A445AXJ7_ARAHY</name>
<protein>
    <recommendedName>
        <fullName evidence="2">phosphoribosylaminoimidazolesuccinocarboxamide synthase</fullName>
        <ecNumber evidence="2">6.3.2.6</ecNumber>
    </recommendedName>
    <alternativeName>
        <fullName evidence="7">SAICAR synthetase</fullName>
    </alternativeName>
</protein>
<evidence type="ECO:0000256" key="7">
    <source>
        <dbReference type="ARBA" id="ARBA00030409"/>
    </source>
</evidence>
<comment type="caution">
    <text evidence="9">The sequence shown here is derived from an EMBL/GenBank/DDBJ whole genome shotgun (WGS) entry which is preliminary data.</text>
</comment>
<dbReference type="EC" id="6.3.2.6" evidence="2"/>
<keyword evidence="4" id="KW-0547">Nucleotide-binding</keyword>
<dbReference type="Gene3D" id="3.30.470.20">
    <property type="entry name" value="ATP-grasp fold, B domain"/>
    <property type="match status" value="1"/>
</dbReference>
<evidence type="ECO:0000256" key="5">
    <source>
        <dbReference type="ARBA" id="ARBA00022755"/>
    </source>
</evidence>
<evidence type="ECO:0000256" key="3">
    <source>
        <dbReference type="ARBA" id="ARBA00022598"/>
    </source>
</evidence>
<dbReference type="GO" id="GO:0009570">
    <property type="term" value="C:chloroplast stroma"/>
    <property type="evidence" value="ECO:0007669"/>
    <property type="project" value="TreeGrafter"/>
</dbReference>